<dbReference type="PANTHER" id="PTHR42957:SF1">
    <property type="entry name" value="HELICASE MJ1565-RELATED"/>
    <property type="match status" value="1"/>
</dbReference>
<evidence type="ECO:0008006" key="4">
    <source>
        <dbReference type="Google" id="ProtNLM"/>
    </source>
</evidence>
<proteinExistence type="predicted"/>
<feature type="compositionally biased region" description="Polar residues" evidence="1">
    <location>
        <begin position="41"/>
        <end position="55"/>
    </location>
</feature>
<dbReference type="OrthoDB" id="2316594at2759"/>
<evidence type="ECO:0000313" key="3">
    <source>
        <dbReference type="Proteomes" id="UP000292702"/>
    </source>
</evidence>
<dbReference type="InterPro" id="IPR027417">
    <property type="entry name" value="P-loop_NTPase"/>
</dbReference>
<feature type="compositionally biased region" description="Low complexity" evidence="1">
    <location>
        <begin position="1"/>
        <end position="15"/>
    </location>
</feature>
<feature type="compositionally biased region" description="Basic and acidic residues" evidence="1">
    <location>
        <begin position="56"/>
        <end position="73"/>
    </location>
</feature>
<dbReference type="SUPFAM" id="SSF52540">
    <property type="entry name" value="P-loop containing nucleoside triphosphate hydrolases"/>
    <property type="match status" value="1"/>
</dbReference>
<name>A0A4R0R5U5_9APHY</name>
<evidence type="ECO:0000256" key="1">
    <source>
        <dbReference type="SAM" id="MobiDB-lite"/>
    </source>
</evidence>
<dbReference type="STRING" id="92696.A0A4R0R5U5"/>
<keyword evidence="3" id="KW-1185">Reference proteome</keyword>
<gene>
    <name evidence="2" type="ORF">EIP91_006457</name>
</gene>
<feature type="compositionally biased region" description="Acidic residues" evidence="1">
    <location>
        <begin position="128"/>
        <end position="143"/>
    </location>
</feature>
<dbReference type="AlphaFoldDB" id="A0A4R0R5U5"/>
<organism evidence="2 3">
    <name type="scientific">Steccherinum ochraceum</name>
    <dbReference type="NCBI Taxonomy" id="92696"/>
    <lineage>
        <taxon>Eukaryota</taxon>
        <taxon>Fungi</taxon>
        <taxon>Dikarya</taxon>
        <taxon>Basidiomycota</taxon>
        <taxon>Agaricomycotina</taxon>
        <taxon>Agaricomycetes</taxon>
        <taxon>Polyporales</taxon>
        <taxon>Steccherinaceae</taxon>
        <taxon>Steccherinum</taxon>
    </lineage>
</organism>
<feature type="compositionally biased region" description="Low complexity" evidence="1">
    <location>
        <begin position="90"/>
        <end position="101"/>
    </location>
</feature>
<feature type="region of interest" description="Disordered" evidence="1">
    <location>
        <begin position="1"/>
        <end position="143"/>
    </location>
</feature>
<reference evidence="2 3" key="1">
    <citation type="submission" date="2018-11" db="EMBL/GenBank/DDBJ databases">
        <title>Genome assembly of Steccherinum ochraceum LE-BIN_3174, the white-rot fungus of the Steccherinaceae family (The Residual Polyporoid clade, Polyporales, Basidiomycota).</title>
        <authorList>
            <person name="Fedorova T.V."/>
            <person name="Glazunova O.A."/>
            <person name="Landesman E.O."/>
            <person name="Moiseenko K.V."/>
            <person name="Psurtseva N.V."/>
            <person name="Savinova O.S."/>
            <person name="Shakhova N.V."/>
            <person name="Tyazhelova T.V."/>
            <person name="Vasina D.V."/>
        </authorList>
    </citation>
    <scope>NUCLEOTIDE SEQUENCE [LARGE SCALE GENOMIC DNA]</scope>
    <source>
        <strain evidence="2 3">LE-BIN_3174</strain>
    </source>
</reference>
<sequence length="601" mass="65249">MSSDTSSSDSDSSSSSDEEVHHRPAKRPTLKVMKNAIPSRSEIQSSANERSSSVELSEKDSAYSSQEDRRSRSIDTVLKVQTSSDDELSEASSDFSSASDPSSEKAIVKHLHPPSKVLPVAGVRQNEETSDDEMNLDSDDSKGDEEEHVLLGHVALDNRETNDHEVRTAPLFTRDAYLAAGAAASFPQRGVLGSVLSIGDGPGVEGRVPKDSRLYVNTNTPFSALVCGVQGSGKSHTVSVLLENMLIPSYKAIGHVEKPLSALVLHFGEGGSLAQPSEAAFVTVSKAARAAGSFQPPKINVFVSKSALRTMTAVYSQLDPKISVEPLLFNESELDAQAFLSMMAISQNGSPPLYMSSVLSILHALGENYSFAKFQAKLDEHKRLLNPNQLSGLTQRMTLLESFLSKKRSTSSRFAAGQLTVIDLSDPFLDPSQACGLFEIITRLFIRADVGTGKVLVLDEAHKYLSSGTGFTRQLMSMIRLQRHLAMRVIISTQEPNVVPPILLDLCSVSILHRFSSPSWWEHVAKHVSAEMSSAEAFDRIVKLQTGQAIVLAPAGLGTFRDETQATKKRVLGQFGRKWILVKTRQRVTKDGGASVLVVNE</sequence>
<dbReference type="Gene3D" id="3.40.50.300">
    <property type="entry name" value="P-loop containing nucleotide triphosphate hydrolases"/>
    <property type="match status" value="1"/>
</dbReference>
<dbReference type="Proteomes" id="UP000292702">
    <property type="component" value="Unassembled WGS sequence"/>
</dbReference>
<accession>A0A4R0R5U5</accession>
<protein>
    <recommendedName>
        <fullName evidence="4">Zona occludens toxin N-terminal domain-containing protein</fullName>
    </recommendedName>
</protein>
<evidence type="ECO:0000313" key="2">
    <source>
        <dbReference type="EMBL" id="TCD62732.1"/>
    </source>
</evidence>
<dbReference type="EMBL" id="RWJN01000349">
    <property type="protein sequence ID" value="TCD62732.1"/>
    <property type="molecule type" value="Genomic_DNA"/>
</dbReference>
<dbReference type="PANTHER" id="PTHR42957">
    <property type="entry name" value="HELICASE MJ1565-RELATED"/>
    <property type="match status" value="1"/>
</dbReference>
<dbReference type="InterPro" id="IPR008571">
    <property type="entry name" value="HerA-like"/>
</dbReference>
<comment type="caution">
    <text evidence="2">The sequence shown here is derived from an EMBL/GenBank/DDBJ whole genome shotgun (WGS) entry which is preliminary data.</text>
</comment>